<reference evidence="2 3" key="1">
    <citation type="submission" date="2019-01" db="EMBL/GenBank/DDBJ databases">
        <title>Nocardioides guangzhouensis sp. nov., an actinobacterium isolated from soil.</title>
        <authorList>
            <person name="Fu Y."/>
            <person name="Cai Y."/>
            <person name="Lin Z."/>
            <person name="Chen P."/>
        </authorList>
    </citation>
    <scope>NUCLEOTIDE SEQUENCE [LARGE SCALE GENOMIC DNA]</scope>
    <source>
        <strain evidence="2 3">NBRC 105384</strain>
    </source>
</reference>
<dbReference type="Pfam" id="PF08378">
    <property type="entry name" value="NERD"/>
    <property type="match status" value="1"/>
</dbReference>
<dbReference type="InterPro" id="IPR027417">
    <property type="entry name" value="P-loop_NTPase"/>
</dbReference>
<protein>
    <submittedName>
        <fullName evidence="2">Nuclease</fullName>
    </submittedName>
</protein>
<dbReference type="SUPFAM" id="SSF52540">
    <property type="entry name" value="P-loop containing nucleoside triphosphate hydrolases"/>
    <property type="match status" value="1"/>
</dbReference>
<dbReference type="RefSeq" id="WP_129989546.1">
    <property type="nucleotide sequence ID" value="NZ_SDPU01000035.1"/>
</dbReference>
<dbReference type="EMBL" id="SDPU01000035">
    <property type="protein sequence ID" value="RYU09781.1"/>
    <property type="molecule type" value="Genomic_DNA"/>
</dbReference>
<proteinExistence type="predicted"/>
<dbReference type="Proteomes" id="UP000291189">
    <property type="component" value="Unassembled WGS sequence"/>
</dbReference>
<keyword evidence="3" id="KW-1185">Reference proteome</keyword>
<feature type="domain" description="NERD" evidence="1">
    <location>
        <begin position="12"/>
        <end position="100"/>
    </location>
</feature>
<name>A0A4Q5IXR4_9ACTN</name>
<accession>A0A4Q5IXR4</accession>
<dbReference type="OrthoDB" id="4509614at2"/>
<evidence type="ECO:0000259" key="1">
    <source>
        <dbReference type="Pfam" id="PF08378"/>
    </source>
</evidence>
<dbReference type="InterPro" id="IPR011528">
    <property type="entry name" value="NERD"/>
</dbReference>
<sequence length="541" mass="60580">MVPEAPSFTTSSEREVWELLREQLGDDDLLISGQRISARDKDHEIDICVAFADAGIVVVEVKGGQVWYDDGWWIDRRGREDRIDPITQAREAQYALRGWLDRDPRWGSRSGLRWGHALVLPHTKIAEDFGTPDAQRWQVAGRDDMDGLADFLRRVVTGQTNNKRMLTLDDVDALREALAGRGLPQRDLIGFAAERDDEVERLSAEQAVILRAARLLNRVEVRGGAGSGKTWLAVEQARRLSREGKRVALTCYSRGLAAWLERRVATLPRRERPAYVGTFHNLGVEWGAPTGSEDDSHFWEVELPTRMVDLGREQPEGRLYDALVIDEAQDFADLWWPAALAALKDEETGGLFVCTDEGQRVFSRYGGPPPGLVPLVLDQNLRNTRQIAESFSTLAPIRMRLGTANGPDVTFVECPTTDALDVAEDHVDWMLDAGWRPEDLALLTTGSRSAEQRLRQEAGADAYWSTFWDHEQVFYGHVLGFKGLERPAVILALNETTISERSKERLYVGLSRARDQLLVVGDPDFVAEVGGPAVLRHLRGG</sequence>
<evidence type="ECO:0000313" key="3">
    <source>
        <dbReference type="Proteomes" id="UP000291189"/>
    </source>
</evidence>
<comment type="caution">
    <text evidence="2">The sequence shown here is derived from an EMBL/GenBank/DDBJ whole genome shotgun (WGS) entry which is preliminary data.</text>
</comment>
<dbReference type="AlphaFoldDB" id="A0A4Q5IXR4"/>
<gene>
    <name evidence="2" type="ORF">ETU37_21980</name>
</gene>
<dbReference type="Gene3D" id="3.40.50.300">
    <property type="entry name" value="P-loop containing nucleotide triphosphate hydrolases"/>
    <property type="match status" value="2"/>
</dbReference>
<evidence type="ECO:0000313" key="2">
    <source>
        <dbReference type="EMBL" id="RYU09781.1"/>
    </source>
</evidence>
<organism evidence="2 3">
    <name type="scientific">Nocardioides iriomotensis</name>
    <dbReference type="NCBI Taxonomy" id="715784"/>
    <lineage>
        <taxon>Bacteria</taxon>
        <taxon>Bacillati</taxon>
        <taxon>Actinomycetota</taxon>
        <taxon>Actinomycetes</taxon>
        <taxon>Propionibacteriales</taxon>
        <taxon>Nocardioidaceae</taxon>
        <taxon>Nocardioides</taxon>
    </lineage>
</organism>